<evidence type="ECO:0000313" key="5">
    <source>
        <dbReference type="Proteomes" id="UP000576209"/>
    </source>
</evidence>
<dbReference type="Proteomes" id="UP000576209">
    <property type="component" value="Unassembled WGS sequence"/>
</dbReference>
<sequence>MKEFLFVCLAMLVLGCDNAPVQPDAMPGAKTPESRPTVSFTFDDGSTRPILDYPAEEWNEMILRSLDGAGLKSILFATGRDKNNARGRALLDSWASRGHLIGNHTYTHPYLNDARVTVQDFTRELLRTDSLIAESPGYVKLFRFPYLKEGGDSSRVAAFRGVLEAHGYKNGYVSIDASDWYVNDQLIEHLTRDPGDTVAINRYREYYLDHILDRAAFYDSLAFELTGRHIPHTLLLHHNLTSALFLDDLIERFRQYDWILTDAATAFRDSIYRTTVPASAAGESIVYALAKASGNYTGSLRYPAEDSRYEIPVMRRYGLIDAAEE</sequence>
<dbReference type="PROSITE" id="PS51257">
    <property type="entry name" value="PROKAR_LIPOPROTEIN"/>
    <property type="match status" value="1"/>
</dbReference>
<evidence type="ECO:0000313" key="4">
    <source>
        <dbReference type="EMBL" id="MBB4078003.1"/>
    </source>
</evidence>
<dbReference type="GO" id="GO:0016810">
    <property type="term" value="F:hydrolase activity, acting on carbon-nitrogen (but not peptide) bonds"/>
    <property type="evidence" value="ECO:0007669"/>
    <property type="project" value="InterPro"/>
</dbReference>
<dbReference type="InterPro" id="IPR011330">
    <property type="entry name" value="Glyco_hydro/deAcase_b/a-brl"/>
</dbReference>
<gene>
    <name evidence="4" type="ORF">GGR28_000604</name>
</gene>
<dbReference type="EMBL" id="JACIFF010000001">
    <property type="protein sequence ID" value="MBB4078003.1"/>
    <property type="molecule type" value="Genomic_DNA"/>
</dbReference>
<keyword evidence="5" id="KW-1185">Reference proteome</keyword>
<dbReference type="PANTHER" id="PTHR10587:SF133">
    <property type="entry name" value="CHITIN DEACETYLASE 1-RELATED"/>
    <property type="match status" value="1"/>
</dbReference>
<dbReference type="InterPro" id="IPR050248">
    <property type="entry name" value="Polysacc_deacetylase_ArnD"/>
</dbReference>
<dbReference type="Pfam" id="PF01522">
    <property type="entry name" value="Polysacc_deac_1"/>
    <property type="match status" value="1"/>
</dbReference>
<evidence type="ECO:0000259" key="3">
    <source>
        <dbReference type="Pfam" id="PF01522"/>
    </source>
</evidence>
<keyword evidence="1" id="KW-0479">Metal-binding</keyword>
<dbReference type="InterPro" id="IPR002509">
    <property type="entry name" value="NODB_dom"/>
</dbReference>
<dbReference type="PANTHER" id="PTHR10587">
    <property type="entry name" value="GLYCOSYL TRANSFERASE-RELATED"/>
    <property type="match status" value="1"/>
</dbReference>
<dbReference type="GO" id="GO:0016020">
    <property type="term" value="C:membrane"/>
    <property type="evidence" value="ECO:0007669"/>
    <property type="project" value="TreeGrafter"/>
</dbReference>
<dbReference type="RefSeq" id="WP_183494235.1">
    <property type="nucleotide sequence ID" value="NZ_JACIFF010000001.1"/>
</dbReference>
<evidence type="ECO:0000256" key="1">
    <source>
        <dbReference type="ARBA" id="ARBA00022723"/>
    </source>
</evidence>
<feature type="domain" description="NodB homology" evidence="3">
    <location>
        <begin position="32"/>
        <end position="158"/>
    </location>
</feature>
<evidence type="ECO:0000256" key="2">
    <source>
        <dbReference type="ARBA" id="ARBA00022801"/>
    </source>
</evidence>
<reference evidence="4 5" key="1">
    <citation type="submission" date="2020-08" db="EMBL/GenBank/DDBJ databases">
        <title>Genomic Encyclopedia of Type Strains, Phase IV (KMG-IV): sequencing the most valuable type-strain genomes for metagenomic binning, comparative biology and taxonomic classification.</title>
        <authorList>
            <person name="Goeker M."/>
        </authorList>
    </citation>
    <scope>NUCLEOTIDE SEQUENCE [LARGE SCALE GENOMIC DNA]</scope>
    <source>
        <strain evidence="4 5">DSM 105137</strain>
    </source>
</reference>
<keyword evidence="2" id="KW-0378">Hydrolase</keyword>
<protein>
    <submittedName>
        <fullName evidence="4">Peptidoglycan/xylan/chitin deacetylase (PgdA/CDA1 family)</fullName>
    </submittedName>
</protein>
<comment type="caution">
    <text evidence="4">The sequence shown here is derived from an EMBL/GenBank/DDBJ whole genome shotgun (WGS) entry which is preliminary data.</text>
</comment>
<dbReference type="SUPFAM" id="SSF88713">
    <property type="entry name" value="Glycoside hydrolase/deacetylase"/>
    <property type="match status" value="1"/>
</dbReference>
<dbReference type="GO" id="GO:0046872">
    <property type="term" value="F:metal ion binding"/>
    <property type="evidence" value="ECO:0007669"/>
    <property type="project" value="UniProtKB-KW"/>
</dbReference>
<accession>A0A840E225</accession>
<proteinExistence type="predicted"/>
<dbReference type="GO" id="GO:0005975">
    <property type="term" value="P:carbohydrate metabolic process"/>
    <property type="evidence" value="ECO:0007669"/>
    <property type="project" value="InterPro"/>
</dbReference>
<dbReference type="Gene3D" id="3.20.20.370">
    <property type="entry name" value="Glycoside hydrolase/deacetylase"/>
    <property type="match status" value="1"/>
</dbReference>
<name>A0A840E225_9BACT</name>
<organism evidence="4 5">
    <name type="scientific">Neolewinella aquimaris</name>
    <dbReference type="NCBI Taxonomy" id="1835722"/>
    <lineage>
        <taxon>Bacteria</taxon>
        <taxon>Pseudomonadati</taxon>
        <taxon>Bacteroidota</taxon>
        <taxon>Saprospiria</taxon>
        <taxon>Saprospirales</taxon>
        <taxon>Lewinellaceae</taxon>
        <taxon>Neolewinella</taxon>
    </lineage>
</organism>
<dbReference type="AlphaFoldDB" id="A0A840E225"/>